<reference evidence="2" key="1">
    <citation type="submission" date="2021-02" db="EMBL/GenBank/DDBJ databases">
        <authorList>
            <person name="Nowell W R."/>
        </authorList>
    </citation>
    <scope>NUCLEOTIDE SEQUENCE</scope>
</reference>
<evidence type="ECO:0000259" key="1">
    <source>
        <dbReference type="PROSITE" id="PS50404"/>
    </source>
</evidence>
<dbReference type="SUPFAM" id="SSF69318">
    <property type="entry name" value="Integrin alpha N-terminal domain"/>
    <property type="match status" value="1"/>
</dbReference>
<protein>
    <recommendedName>
        <fullName evidence="1">GST N-terminal domain-containing protein</fullName>
    </recommendedName>
</protein>
<organism evidence="2 5">
    <name type="scientific">Adineta ricciae</name>
    <name type="common">Rotifer</name>
    <dbReference type="NCBI Taxonomy" id="249248"/>
    <lineage>
        <taxon>Eukaryota</taxon>
        <taxon>Metazoa</taxon>
        <taxon>Spiralia</taxon>
        <taxon>Gnathifera</taxon>
        <taxon>Rotifera</taxon>
        <taxon>Eurotatoria</taxon>
        <taxon>Bdelloidea</taxon>
        <taxon>Adinetida</taxon>
        <taxon>Adinetidae</taxon>
        <taxon>Adineta</taxon>
    </lineage>
</organism>
<sequence>MVSRRGIVTYDFNNDNIMDLAVVNLDEQTVTMIIGNRNGTFTIQMQYSVGSAPRELTFSGFNNDNKLDIFVADTGGSNIILLLGNGDGTLRDRVTYTIDTPSTFMISMKFSLILRLIQNKSAFTFICLSLGENIAKMSEELILYHYPQSPFAEKIRMAMGLKKLNWRPVTVDRVPPRSYLEILTGGYRRIPVLQVGADIYCDTHLIIRTLDRLRPDAPALLSNRMAQPLCWWWDKTMFPLLFKLLIGLRGDKLPREWLDDRQKFAPQLSLKKEDNEKDIPLIVQQMNAHLAWLGNMLDDDREFLLEGSSPSAFDITVYHILWAMKTNFEQETKNLLPCLTQAKFISWFDRIAAFGHGASNEISSEEAFEIAKQTEPIYIENKTANEWNVGQRLRITPDDMGRVPVEGTFIAANDYEIVLRLSNEKTGNINVHFPRAGFDVIAV</sequence>
<dbReference type="Proteomes" id="UP000663852">
    <property type="component" value="Unassembled WGS sequence"/>
</dbReference>
<evidence type="ECO:0000313" key="5">
    <source>
        <dbReference type="Proteomes" id="UP000663852"/>
    </source>
</evidence>
<dbReference type="PROSITE" id="PS50404">
    <property type="entry name" value="GST_NTER"/>
    <property type="match status" value="1"/>
</dbReference>
<dbReference type="AlphaFoldDB" id="A0A815IB77"/>
<dbReference type="Proteomes" id="UP000663828">
    <property type="component" value="Unassembled WGS sequence"/>
</dbReference>
<feature type="domain" description="GST N-terminal" evidence="1">
    <location>
        <begin position="139"/>
        <end position="218"/>
    </location>
</feature>
<evidence type="ECO:0000313" key="4">
    <source>
        <dbReference type="Proteomes" id="UP000663828"/>
    </source>
</evidence>
<dbReference type="OrthoDB" id="9976141at2759"/>
<dbReference type="InterPro" id="IPR036249">
    <property type="entry name" value="Thioredoxin-like_sf"/>
</dbReference>
<comment type="caution">
    <text evidence="2">The sequence shown here is derived from an EMBL/GenBank/DDBJ whole genome shotgun (WGS) entry which is preliminary data.</text>
</comment>
<dbReference type="Gene3D" id="3.40.30.110">
    <property type="match status" value="2"/>
</dbReference>
<gene>
    <name evidence="2" type="ORF">EDS130_LOCUS34082</name>
    <name evidence="3" type="ORF">XAT740_LOCUS37535</name>
</gene>
<keyword evidence="4" id="KW-1185">Reference proteome</keyword>
<dbReference type="InterPro" id="IPR004045">
    <property type="entry name" value="Glutathione_S-Trfase_N"/>
</dbReference>
<accession>A0A815IB77</accession>
<name>A0A815IB77_ADIRI</name>
<dbReference type="Pfam" id="PF13417">
    <property type="entry name" value="GST_N_3"/>
    <property type="match status" value="1"/>
</dbReference>
<evidence type="ECO:0000313" key="2">
    <source>
        <dbReference type="EMBL" id="CAF1365713.1"/>
    </source>
</evidence>
<dbReference type="SUPFAM" id="SSF52833">
    <property type="entry name" value="Thioredoxin-like"/>
    <property type="match status" value="1"/>
</dbReference>
<dbReference type="EMBL" id="CAJNOR010003955">
    <property type="protein sequence ID" value="CAF1462882.1"/>
    <property type="molecule type" value="Genomic_DNA"/>
</dbReference>
<dbReference type="EMBL" id="CAJNOJ010000280">
    <property type="protein sequence ID" value="CAF1365713.1"/>
    <property type="molecule type" value="Genomic_DNA"/>
</dbReference>
<dbReference type="CDD" id="cd00570">
    <property type="entry name" value="GST_N_family"/>
    <property type="match status" value="1"/>
</dbReference>
<dbReference type="InterPro" id="IPR028994">
    <property type="entry name" value="Integrin_alpha_N"/>
</dbReference>
<evidence type="ECO:0000313" key="3">
    <source>
        <dbReference type="EMBL" id="CAF1462882.1"/>
    </source>
</evidence>
<proteinExistence type="predicted"/>
<dbReference type="Gene3D" id="2.30.30.100">
    <property type="match status" value="1"/>
</dbReference>